<dbReference type="SUPFAM" id="SSF55961">
    <property type="entry name" value="Bet v1-like"/>
    <property type="match status" value="1"/>
</dbReference>
<dbReference type="PROSITE" id="PS51462">
    <property type="entry name" value="NUDIX"/>
    <property type="match status" value="1"/>
</dbReference>
<dbReference type="Gene3D" id="3.30.530.20">
    <property type="match status" value="1"/>
</dbReference>
<organism evidence="13 14">
    <name type="scientific">Pseudonocardia spirodelae</name>
    <dbReference type="NCBI Taxonomy" id="3133431"/>
    <lineage>
        <taxon>Bacteria</taxon>
        <taxon>Bacillati</taxon>
        <taxon>Actinomycetota</taxon>
        <taxon>Actinomycetes</taxon>
        <taxon>Pseudonocardiales</taxon>
        <taxon>Pseudonocardiaceae</taxon>
        <taxon>Pseudonocardia</taxon>
    </lineage>
</organism>
<evidence type="ECO:0000256" key="2">
    <source>
        <dbReference type="ARBA" id="ARBA00005582"/>
    </source>
</evidence>
<keyword evidence="3" id="KW-0515">Mutator protein</keyword>
<evidence type="ECO:0000256" key="5">
    <source>
        <dbReference type="ARBA" id="ARBA00022723"/>
    </source>
</evidence>
<evidence type="ECO:0000259" key="12">
    <source>
        <dbReference type="PROSITE" id="PS51462"/>
    </source>
</evidence>
<comment type="cofactor">
    <cofactor evidence="1">
        <name>Mg(2+)</name>
        <dbReference type="ChEBI" id="CHEBI:18420"/>
    </cofactor>
</comment>
<keyword evidence="4" id="KW-0235">DNA replication</keyword>
<keyword evidence="14" id="KW-1185">Reference proteome</keyword>
<keyword evidence="7" id="KW-0378">Hydrolase</keyword>
<gene>
    <name evidence="13" type="ORF">WJX68_16270</name>
</gene>
<dbReference type="InterPro" id="IPR020476">
    <property type="entry name" value="Nudix_hydrolase"/>
</dbReference>
<reference evidence="13 14" key="1">
    <citation type="submission" date="2024-03" db="EMBL/GenBank/DDBJ databases">
        <title>Draft genome sequence of Pseudonocardia sp. DW16-2.</title>
        <authorList>
            <person name="Duangmal K."/>
        </authorList>
    </citation>
    <scope>NUCLEOTIDE SEQUENCE [LARGE SCALE GENOMIC DNA]</scope>
    <source>
        <strain evidence="13 14">DW16-2</strain>
    </source>
</reference>
<evidence type="ECO:0000256" key="4">
    <source>
        <dbReference type="ARBA" id="ARBA00022705"/>
    </source>
</evidence>
<evidence type="ECO:0000256" key="11">
    <source>
        <dbReference type="ARBA" id="ARBA00038905"/>
    </source>
</evidence>
<evidence type="ECO:0000256" key="1">
    <source>
        <dbReference type="ARBA" id="ARBA00001946"/>
    </source>
</evidence>
<protein>
    <recommendedName>
        <fullName evidence="11">8-oxo-dGTP diphosphatase</fullName>
        <ecNumber evidence="11">3.6.1.55</ecNumber>
    </recommendedName>
</protein>
<dbReference type="SUPFAM" id="SSF55811">
    <property type="entry name" value="Nudix"/>
    <property type="match status" value="1"/>
</dbReference>
<dbReference type="Pfam" id="PF00293">
    <property type="entry name" value="NUDIX"/>
    <property type="match status" value="1"/>
</dbReference>
<evidence type="ECO:0000313" key="14">
    <source>
        <dbReference type="Proteomes" id="UP001364211"/>
    </source>
</evidence>
<evidence type="ECO:0000256" key="9">
    <source>
        <dbReference type="ARBA" id="ARBA00023204"/>
    </source>
</evidence>
<comment type="caution">
    <text evidence="13">The sequence shown here is derived from an EMBL/GenBank/DDBJ whole genome shotgun (WGS) entry which is preliminary data.</text>
</comment>
<dbReference type="InterPro" id="IPR000086">
    <property type="entry name" value="NUDIX_hydrolase_dom"/>
</dbReference>
<dbReference type="InterPro" id="IPR023393">
    <property type="entry name" value="START-like_dom_sf"/>
</dbReference>
<dbReference type="EMBL" id="JBBJUP010000012">
    <property type="protein sequence ID" value="MEJ8280500.1"/>
    <property type="molecule type" value="Genomic_DNA"/>
</dbReference>
<dbReference type="EC" id="3.6.1.55" evidence="11"/>
<dbReference type="Gene3D" id="3.90.79.10">
    <property type="entry name" value="Nucleoside Triphosphate Pyrophosphohydrolase"/>
    <property type="match status" value="1"/>
</dbReference>
<proteinExistence type="inferred from homology"/>
<evidence type="ECO:0000313" key="13">
    <source>
        <dbReference type="EMBL" id="MEJ8280500.1"/>
    </source>
</evidence>
<comment type="similarity">
    <text evidence="2">Belongs to the Nudix hydrolase family.</text>
</comment>
<keyword evidence="9" id="KW-0234">DNA repair</keyword>
<keyword evidence="5" id="KW-0479">Metal-binding</keyword>
<keyword evidence="6" id="KW-0227">DNA damage</keyword>
<feature type="domain" description="Nudix hydrolase" evidence="12">
    <location>
        <begin position="147"/>
        <end position="271"/>
    </location>
</feature>
<dbReference type="InterPro" id="IPR015797">
    <property type="entry name" value="NUDIX_hydrolase-like_dom_sf"/>
</dbReference>
<dbReference type="PANTHER" id="PTHR47707:SF1">
    <property type="entry name" value="NUDIX HYDROLASE FAMILY PROTEIN"/>
    <property type="match status" value="1"/>
</dbReference>
<sequence length="278" mass="29272">MPVLTLDSHLDGPPRLVAGVLRETASAARALTRVGARFHAPSALLVAGDEIRVALPGGLLACRTRITRAGADGLWSELAAGPAAVLRHATSVRPGPGGGTRVHDELTWQPPFGVLGRVSDPVLARFGARLLAARRDVLAERVAELSRAGVVVGAAIVRDGRLLVAQRSYPAELAGRWELPGGGVEAGEDERAALVRECAEELGAQVVPGGRLGTDLPIGRRVLRIRTARPAPGSPEPSAREHRELRWVGPHEVAALGWLDADRAVVPELLDLLRDPAG</sequence>
<evidence type="ECO:0000256" key="7">
    <source>
        <dbReference type="ARBA" id="ARBA00022801"/>
    </source>
</evidence>
<name>A0ABU8T970_9PSEU</name>
<evidence type="ECO:0000256" key="8">
    <source>
        <dbReference type="ARBA" id="ARBA00022842"/>
    </source>
</evidence>
<evidence type="ECO:0000256" key="6">
    <source>
        <dbReference type="ARBA" id="ARBA00022763"/>
    </source>
</evidence>
<comment type="catalytic activity">
    <reaction evidence="10">
        <text>8-oxo-dGTP + H2O = 8-oxo-dGMP + diphosphate + H(+)</text>
        <dbReference type="Rhea" id="RHEA:31575"/>
        <dbReference type="ChEBI" id="CHEBI:15377"/>
        <dbReference type="ChEBI" id="CHEBI:15378"/>
        <dbReference type="ChEBI" id="CHEBI:33019"/>
        <dbReference type="ChEBI" id="CHEBI:63224"/>
        <dbReference type="ChEBI" id="CHEBI:77896"/>
        <dbReference type="EC" id="3.6.1.55"/>
    </reaction>
</comment>
<dbReference type="CDD" id="cd03425">
    <property type="entry name" value="NUDIX_MutT_NudA_like"/>
    <property type="match status" value="1"/>
</dbReference>
<evidence type="ECO:0000256" key="10">
    <source>
        <dbReference type="ARBA" id="ARBA00035861"/>
    </source>
</evidence>
<dbReference type="Proteomes" id="UP001364211">
    <property type="component" value="Unassembled WGS sequence"/>
</dbReference>
<accession>A0ABU8T970</accession>
<keyword evidence="8" id="KW-0460">Magnesium</keyword>
<dbReference type="PANTHER" id="PTHR47707">
    <property type="entry name" value="8-OXO-DGTP DIPHOSPHATASE"/>
    <property type="match status" value="1"/>
</dbReference>
<dbReference type="InterPro" id="IPR047127">
    <property type="entry name" value="MutT-like"/>
</dbReference>
<dbReference type="RefSeq" id="WP_340291702.1">
    <property type="nucleotide sequence ID" value="NZ_JBBJUP010000012.1"/>
</dbReference>
<dbReference type="PRINTS" id="PR00502">
    <property type="entry name" value="NUDIXFAMILY"/>
</dbReference>
<evidence type="ECO:0000256" key="3">
    <source>
        <dbReference type="ARBA" id="ARBA00022457"/>
    </source>
</evidence>